<protein>
    <submittedName>
        <fullName evidence="2">Carboxypeptidase-like protein</fullName>
    </submittedName>
</protein>
<dbReference type="Pfam" id="PF13715">
    <property type="entry name" value="CarbopepD_reg_2"/>
    <property type="match status" value="1"/>
</dbReference>
<keyword evidence="2" id="KW-0378">Hydrolase</keyword>
<organism evidence="2 3">
    <name type="scientific">Chitinophaga dinghuensis</name>
    <dbReference type="NCBI Taxonomy" id="1539050"/>
    <lineage>
        <taxon>Bacteria</taxon>
        <taxon>Pseudomonadati</taxon>
        <taxon>Bacteroidota</taxon>
        <taxon>Chitinophagia</taxon>
        <taxon>Chitinophagales</taxon>
        <taxon>Chitinophagaceae</taxon>
        <taxon>Chitinophaga</taxon>
    </lineage>
</organism>
<dbReference type="AlphaFoldDB" id="A0A327WCL5"/>
<feature type="chain" id="PRO_5016360735" evidence="1">
    <location>
        <begin position="17"/>
        <end position="231"/>
    </location>
</feature>
<keyword evidence="1" id="KW-0732">Signal</keyword>
<feature type="signal peptide" evidence="1">
    <location>
        <begin position="1"/>
        <end position="16"/>
    </location>
</feature>
<keyword evidence="3" id="KW-1185">Reference proteome</keyword>
<reference evidence="2 3" key="1">
    <citation type="submission" date="2018-06" db="EMBL/GenBank/DDBJ databases">
        <title>Genomic Encyclopedia of Archaeal and Bacterial Type Strains, Phase II (KMG-II): from individual species to whole genera.</title>
        <authorList>
            <person name="Goeker M."/>
        </authorList>
    </citation>
    <scope>NUCLEOTIDE SEQUENCE [LARGE SCALE GENOMIC DNA]</scope>
    <source>
        <strain evidence="2 3">DSM 29821</strain>
    </source>
</reference>
<evidence type="ECO:0000256" key="1">
    <source>
        <dbReference type="SAM" id="SignalP"/>
    </source>
</evidence>
<evidence type="ECO:0000313" key="2">
    <source>
        <dbReference type="EMBL" id="RAJ88265.1"/>
    </source>
</evidence>
<keyword evidence="2" id="KW-0645">Protease</keyword>
<dbReference type="Proteomes" id="UP000249819">
    <property type="component" value="Unassembled WGS sequence"/>
</dbReference>
<dbReference type="EMBL" id="QLMA01000001">
    <property type="protein sequence ID" value="RAJ88265.1"/>
    <property type="molecule type" value="Genomic_DNA"/>
</dbReference>
<accession>A0A327WCL5</accession>
<dbReference type="InterPro" id="IPR008969">
    <property type="entry name" value="CarboxyPept-like_regulatory"/>
</dbReference>
<dbReference type="SUPFAM" id="SSF49464">
    <property type="entry name" value="Carboxypeptidase regulatory domain-like"/>
    <property type="match status" value="1"/>
</dbReference>
<proteinExistence type="predicted"/>
<keyword evidence="2" id="KW-0121">Carboxypeptidase</keyword>
<sequence>MIVIILFCWYGLPAFAQHPLQGQIMDADSLPLPGATILNKRSNSGTITDASGAFTINVRQGDTILIKMLGYLPLMYLCDRRQERIVRYMKRDIVELNGINIIRYNFQRDSLRLRQEYAREFTYHPPRLDEVWKIKELMPFAVNVNNLFKATQFKTIHKKKQFRKVLLAKETENYIDQHFTADMVSQVIPLRGDSLTLFMQRYRPGKAFLQDASTYDVYVYIKQRYQDFISK</sequence>
<gene>
    <name evidence="2" type="ORF">CLV59_1011034</name>
</gene>
<comment type="caution">
    <text evidence="2">The sequence shown here is derived from an EMBL/GenBank/DDBJ whole genome shotgun (WGS) entry which is preliminary data.</text>
</comment>
<name>A0A327WCL5_9BACT</name>
<evidence type="ECO:0000313" key="3">
    <source>
        <dbReference type="Proteomes" id="UP000249819"/>
    </source>
</evidence>
<dbReference type="GO" id="GO:0004180">
    <property type="term" value="F:carboxypeptidase activity"/>
    <property type="evidence" value="ECO:0007669"/>
    <property type="project" value="UniProtKB-KW"/>
</dbReference>